<evidence type="ECO:0000313" key="1">
    <source>
        <dbReference type="EMBL" id="CAG8832262.1"/>
    </source>
</evidence>
<name>A0ACA9SAR6_9GLOM</name>
<gene>
    <name evidence="1" type="ORF">RPERSI_LOCUS28398</name>
</gene>
<accession>A0ACA9SAR6</accession>
<sequence>ELHDDVREVKAELRWQQSEQSNELSSQVLDDMYTNVVKCLFSQDVYPPKALLRNPLRIIWRK</sequence>
<dbReference type="EMBL" id="CAJVQC010103250">
    <property type="protein sequence ID" value="CAG8832262.1"/>
    <property type="molecule type" value="Genomic_DNA"/>
</dbReference>
<comment type="caution">
    <text evidence="1">The sequence shown here is derived from an EMBL/GenBank/DDBJ whole genome shotgun (WGS) entry which is preliminary data.</text>
</comment>
<protein>
    <submittedName>
        <fullName evidence="1">34478_t:CDS:1</fullName>
    </submittedName>
</protein>
<dbReference type="Proteomes" id="UP000789920">
    <property type="component" value="Unassembled WGS sequence"/>
</dbReference>
<feature type="non-terminal residue" evidence="1">
    <location>
        <position position="62"/>
    </location>
</feature>
<organism evidence="1 2">
    <name type="scientific">Racocetra persica</name>
    <dbReference type="NCBI Taxonomy" id="160502"/>
    <lineage>
        <taxon>Eukaryota</taxon>
        <taxon>Fungi</taxon>
        <taxon>Fungi incertae sedis</taxon>
        <taxon>Mucoromycota</taxon>
        <taxon>Glomeromycotina</taxon>
        <taxon>Glomeromycetes</taxon>
        <taxon>Diversisporales</taxon>
        <taxon>Gigasporaceae</taxon>
        <taxon>Racocetra</taxon>
    </lineage>
</organism>
<proteinExistence type="predicted"/>
<feature type="non-terminal residue" evidence="1">
    <location>
        <position position="1"/>
    </location>
</feature>
<keyword evidence="2" id="KW-1185">Reference proteome</keyword>
<evidence type="ECO:0000313" key="2">
    <source>
        <dbReference type="Proteomes" id="UP000789920"/>
    </source>
</evidence>
<reference evidence="1" key="1">
    <citation type="submission" date="2021-06" db="EMBL/GenBank/DDBJ databases">
        <authorList>
            <person name="Kallberg Y."/>
            <person name="Tangrot J."/>
            <person name="Rosling A."/>
        </authorList>
    </citation>
    <scope>NUCLEOTIDE SEQUENCE</scope>
    <source>
        <strain evidence="1">MA461A</strain>
    </source>
</reference>